<dbReference type="GO" id="GO:0005619">
    <property type="term" value="C:ascospore wall"/>
    <property type="evidence" value="ECO:0007669"/>
    <property type="project" value="TreeGrafter"/>
</dbReference>
<dbReference type="PANTHER" id="PTHR34292:SF1">
    <property type="entry name" value="OUTER SPORE WALL PROTEIN RRT8"/>
    <property type="match status" value="1"/>
</dbReference>
<evidence type="ECO:0000313" key="3">
    <source>
        <dbReference type="Proteomes" id="UP000830671"/>
    </source>
</evidence>
<keyword evidence="1" id="KW-1133">Transmembrane helix</keyword>
<keyword evidence="1" id="KW-0812">Transmembrane</keyword>
<dbReference type="Proteomes" id="UP000830671">
    <property type="component" value="Chromosome 6"/>
</dbReference>
<accession>A0A9Q8T0Y8</accession>
<feature type="transmembrane region" description="Helical" evidence="1">
    <location>
        <begin position="180"/>
        <end position="202"/>
    </location>
</feature>
<dbReference type="RefSeq" id="XP_049148758.1">
    <property type="nucleotide sequence ID" value="XM_049291612.1"/>
</dbReference>
<dbReference type="GO" id="GO:0005811">
    <property type="term" value="C:lipid droplet"/>
    <property type="evidence" value="ECO:0007669"/>
    <property type="project" value="TreeGrafter"/>
</dbReference>
<proteinExistence type="predicted"/>
<dbReference type="GeneID" id="73346622"/>
<keyword evidence="1" id="KW-0472">Membrane</keyword>
<feature type="transmembrane region" description="Helical" evidence="1">
    <location>
        <begin position="265"/>
        <end position="285"/>
    </location>
</feature>
<gene>
    <name evidence="2" type="ORF">CLUP02_12648</name>
</gene>
<sequence>MAHVPPSVKVPAGHLPSISSFRSSFRGRGTRFYRKEATTNAILRQKSPLSSHRGHTILNSKPTTVTTSTLTAVVSHLRKHDGQRRPYIAQMSESQRSAWSSRADLLLRPVERPVGYLKRASIAAWFPIRGIWYFLRNKEFYPLFLSRLLPLSIISFLVYFILFTFAFLPQFALLAIFHGWGAWVNAVVLVLGEGLVVIQGLFEGFFVDECRVDVFDATLIKESQTDLVAPHRILFPDAPTAVKMLGKPTTPAAFTPWSMIQIIELIVFLPLNFVPVVGTPAFIIITGTRLGKLVHYRWFHLRGLSKKEAKNEIRARTWEYVWFGTVAMILELIPVLSFFFLLTTSAGAGLWAARIEDEKMKRAVDALIGEPLPPPPPYEDDPV</sequence>
<evidence type="ECO:0000313" key="2">
    <source>
        <dbReference type="EMBL" id="UQC87147.1"/>
    </source>
</evidence>
<dbReference type="GO" id="GO:0005628">
    <property type="term" value="C:prospore membrane"/>
    <property type="evidence" value="ECO:0007669"/>
    <property type="project" value="TreeGrafter"/>
</dbReference>
<evidence type="ECO:0000256" key="1">
    <source>
        <dbReference type="SAM" id="Phobius"/>
    </source>
</evidence>
<dbReference type="InterPro" id="IPR052786">
    <property type="entry name" value="Spore_wall_assembly"/>
</dbReference>
<dbReference type="PANTHER" id="PTHR34292">
    <property type="entry name" value="OUTER SPORE WALL PROTEIN LDS1"/>
    <property type="match status" value="1"/>
</dbReference>
<dbReference type="EMBL" id="CP019478">
    <property type="protein sequence ID" value="UQC87147.1"/>
    <property type="molecule type" value="Genomic_DNA"/>
</dbReference>
<feature type="transmembrane region" description="Helical" evidence="1">
    <location>
        <begin position="320"/>
        <end position="353"/>
    </location>
</feature>
<name>A0A9Q8T0Y8_9PEZI</name>
<dbReference type="AlphaFoldDB" id="A0A9Q8T0Y8"/>
<feature type="transmembrane region" description="Helical" evidence="1">
    <location>
        <begin position="147"/>
        <end position="168"/>
    </location>
</feature>
<organism evidence="2 3">
    <name type="scientific">Colletotrichum lupini</name>
    <dbReference type="NCBI Taxonomy" id="145971"/>
    <lineage>
        <taxon>Eukaryota</taxon>
        <taxon>Fungi</taxon>
        <taxon>Dikarya</taxon>
        <taxon>Ascomycota</taxon>
        <taxon>Pezizomycotina</taxon>
        <taxon>Sordariomycetes</taxon>
        <taxon>Hypocreomycetidae</taxon>
        <taxon>Glomerellales</taxon>
        <taxon>Glomerellaceae</taxon>
        <taxon>Colletotrichum</taxon>
        <taxon>Colletotrichum acutatum species complex</taxon>
    </lineage>
</organism>
<protein>
    <recommendedName>
        <fullName evidence="4">Outer spore wall protein RRT8</fullName>
    </recommendedName>
</protein>
<keyword evidence="3" id="KW-1185">Reference proteome</keyword>
<evidence type="ECO:0008006" key="4">
    <source>
        <dbReference type="Google" id="ProtNLM"/>
    </source>
</evidence>
<reference evidence="2" key="1">
    <citation type="journal article" date="2021" name="Mol. Plant Microbe Interact.">
        <title>Complete Genome Sequence of the Plant-Pathogenic Fungus Colletotrichum lupini.</title>
        <authorList>
            <person name="Baroncelli R."/>
            <person name="Pensec F."/>
            <person name="Da Lio D."/>
            <person name="Boufleur T."/>
            <person name="Vicente I."/>
            <person name="Sarrocco S."/>
            <person name="Picot A."/>
            <person name="Baraldi E."/>
            <person name="Sukno S."/>
            <person name="Thon M."/>
            <person name="Le Floch G."/>
        </authorList>
    </citation>
    <scope>NUCLEOTIDE SEQUENCE</scope>
    <source>
        <strain evidence="2">IMI 504893</strain>
    </source>
</reference>
<dbReference type="KEGG" id="clup:CLUP02_12648"/>